<feature type="transmembrane region" description="Helical" evidence="1">
    <location>
        <begin position="115"/>
        <end position="135"/>
    </location>
</feature>
<gene>
    <name evidence="2" type="ORF">BOKJ2_LOCUS3971</name>
</gene>
<feature type="transmembrane region" description="Helical" evidence="1">
    <location>
        <begin position="193"/>
        <end position="214"/>
    </location>
</feature>
<accession>A0A811K7H1</accession>
<organism evidence="2 3">
    <name type="scientific">Bursaphelenchus okinawaensis</name>
    <dbReference type="NCBI Taxonomy" id="465554"/>
    <lineage>
        <taxon>Eukaryota</taxon>
        <taxon>Metazoa</taxon>
        <taxon>Ecdysozoa</taxon>
        <taxon>Nematoda</taxon>
        <taxon>Chromadorea</taxon>
        <taxon>Rhabditida</taxon>
        <taxon>Tylenchina</taxon>
        <taxon>Tylenchomorpha</taxon>
        <taxon>Aphelenchoidea</taxon>
        <taxon>Aphelenchoididae</taxon>
        <taxon>Bursaphelenchus</taxon>
    </lineage>
</organism>
<comment type="caution">
    <text evidence="2">The sequence shown here is derived from an EMBL/GenBank/DDBJ whole genome shotgun (WGS) entry which is preliminary data.</text>
</comment>
<keyword evidence="1" id="KW-0812">Transmembrane</keyword>
<feature type="transmembrane region" description="Helical" evidence="1">
    <location>
        <begin position="331"/>
        <end position="354"/>
    </location>
</feature>
<reference evidence="2" key="1">
    <citation type="submission" date="2020-09" db="EMBL/GenBank/DDBJ databases">
        <authorList>
            <person name="Kikuchi T."/>
        </authorList>
    </citation>
    <scope>NUCLEOTIDE SEQUENCE</scope>
    <source>
        <strain evidence="2">SH1</strain>
    </source>
</reference>
<evidence type="ECO:0000313" key="3">
    <source>
        <dbReference type="Proteomes" id="UP000614601"/>
    </source>
</evidence>
<feature type="transmembrane region" description="Helical" evidence="1">
    <location>
        <begin position="226"/>
        <end position="248"/>
    </location>
</feature>
<sequence>MTKGKKKKRNVARKRILDALSAFTLPRKLPAKSLKQLEYKRRARLQHYLDKKINGKNAERPEQTIGLYRLRDLNFTKLTGKNFQQNIPFYDDMRHYSRVGRNKVTSLTSTAGEQIICYCIVMMTLFLFCVKFVMLNKNMFGSLQYKNGAIFHFLVIQTFIKMHWLPSPEYDAFKFDVDDIVDDFEHKIRHYKASWIFTISLLPLHIVIPLCLAFKWPRQRLLGKSSIMKTILSVLVITWITGFIAVAIPGLTHDVRHFNGVGSRMVGELFRFEFCLMNMTESIVDFLDDSLKCVSLRNITSEICNEPFPSTDLFDCQSEETISSLLLQEEWVQMGLFVFTITALYVSLIVKIIIQRKKYRKILRNIYHRINYSPKSVTLEHLKDFTFEGNLETDDTKFSLQYLPYTSCLCQNRECPYNNLGPMIFKPNKHTRKVDVPKSHLATPVSASML</sequence>
<dbReference type="AlphaFoldDB" id="A0A811K7H1"/>
<evidence type="ECO:0000256" key="1">
    <source>
        <dbReference type="SAM" id="Phobius"/>
    </source>
</evidence>
<keyword evidence="1" id="KW-1133">Transmembrane helix</keyword>
<proteinExistence type="predicted"/>
<name>A0A811K7H1_9BILA</name>
<dbReference type="EMBL" id="CAJFCW020000002">
    <property type="protein sequence ID" value="CAG9094818.1"/>
    <property type="molecule type" value="Genomic_DNA"/>
</dbReference>
<protein>
    <submittedName>
        <fullName evidence="2">Uncharacterized protein</fullName>
    </submittedName>
</protein>
<evidence type="ECO:0000313" key="2">
    <source>
        <dbReference type="EMBL" id="CAD5211974.1"/>
    </source>
</evidence>
<dbReference type="OrthoDB" id="10587653at2759"/>
<dbReference type="Proteomes" id="UP000614601">
    <property type="component" value="Unassembled WGS sequence"/>
</dbReference>
<keyword evidence="1" id="KW-0472">Membrane</keyword>
<dbReference type="EMBL" id="CAJFDH010000002">
    <property type="protein sequence ID" value="CAD5211974.1"/>
    <property type="molecule type" value="Genomic_DNA"/>
</dbReference>
<dbReference type="Proteomes" id="UP000783686">
    <property type="component" value="Unassembled WGS sequence"/>
</dbReference>
<keyword evidence="3" id="KW-1185">Reference proteome</keyword>